<dbReference type="EMBL" id="NEDP02076719">
    <property type="protein sequence ID" value="OWF35586.1"/>
    <property type="molecule type" value="Genomic_DNA"/>
</dbReference>
<evidence type="ECO:0000313" key="4">
    <source>
        <dbReference type="Proteomes" id="UP000242188"/>
    </source>
</evidence>
<evidence type="ECO:0000313" key="3">
    <source>
        <dbReference type="EMBL" id="OWF35586.1"/>
    </source>
</evidence>
<evidence type="ECO:0000259" key="2">
    <source>
        <dbReference type="Pfam" id="PF09825"/>
    </source>
</evidence>
<dbReference type="STRING" id="6573.A0A210PGL6"/>
<accession>A0A210PGL6</accession>
<keyword evidence="1" id="KW-0732">Signal</keyword>
<name>A0A210PGL6_MIZYE</name>
<comment type="caution">
    <text evidence="3">The sequence shown here is derived from an EMBL/GenBank/DDBJ whole genome shotgun (WGS) entry which is preliminary data.</text>
</comment>
<feature type="domain" description="Biotin-protein ligase N-terminal" evidence="2">
    <location>
        <begin position="22"/>
        <end position="280"/>
    </location>
</feature>
<keyword evidence="4" id="KW-1185">Reference proteome</keyword>
<dbReference type="OrthoDB" id="10250105at2759"/>
<dbReference type="InterPro" id="IPR029062">
    <property type="entry name" value="Class_I_gatase-like"/>
</dbReference>
<dbReference type="SUPFAM" id="SSF52317">
    <property type="entry name" value="Class I glutamine amidotransferase-like"/>
    <property type="match status" value="1"/>
</dbReference>
<protein>
    <submittedName>
        <fullName evidence="3">Biotin--protein ligase</fullName>
    </submittedName>
</protein>
<feature type="signal peptide" evidence="1">
    <location>
        <begin position="1"/>
        <end position="16"/>
    </location>
</feature>
<dbReference type="Proteomes" id="UP000242188">
    <property type="component" value="Unassembled WGS sequence"/>
</dbReference>
<keyword evidence="3" id="KW-0436">Ligase</keyword>
<organism evidence="3 4">
    <name type="scientific">Mizuhopecten yessoensis</name>
    <name type="common">Japanese scallop</name>
    <name type="synonym">Patinopecten yessoensis</name>
    <dbReference type="NCBI Taxonomy" id="6573"/>
    <lineage>
        <taxon>Eukaryota</taxon>
        <taxon>Metazoa</taxon>
        <taxon>Spiralia</taxon>
        <taxon>Lophotrochozoa</taxon>
        <taxon>Mollusca</taxon>
        <taxon>Bivalvia</taxon>
        <taxon>Autobranchia</taxon>
        <taxon>Pteriomorphia</taxon>
        <taxon>Pectinida</taxon>
        <taxon>Pectinoidea</taxon>
        <taxon>Pectinidae</taxon>
        <taxon>Mizuhopecten</taxon>
    </lineage>
</organism>
<dbReference type="PIRSF" id="PIRSF016642">
    <property type="entry name" value="UCP016642"/>
    <property type="match status" value="1"/>
</dbReference>
<feature type="chain" id="PRO_5013324222" evidence="1">
    <location>
        <begin position="17"/>
        <end position="288"/>
    </location>
</feature>
<evidence type="ECO:0000256" key="1">
    <source>
        <dbReference type="SAM" id="SignalP"/>
    </source>
</evidence>
<dbReference type="InterPro" id="IPR019197">
    <property type="entry name" value="Biotin-prot_ligase_N"/>
</dbReference>
<proteinExistence type="predicted"/>
<reference evidence="3 4" key="1">
    <citation type="journal article" date="2017" name="Nat. Ecol. Evol.">
        <title>Scallop genome provides insights into evolution of bilaterian karyotype and development.</title>
        <authorList>
            <person name="Wang S."/>
            <person name="Zhang J."/>
            <person name="Jiao W."/>
            <person name="Li J."/>
            <person name="Xun X."/>
            <person name="Sun Y."/>
            <person name="Guo X."/>
            <person name="Huan P."/>
            <person name="Dong B."/>
            <person name="Zhang L."/>
            <person name="Hu X."/>
            <person name="Sun X."/>
            <person name="Wang J."/>
            <person name="Zhao C."/>
            <person name="Wang Y."/>
            <person name="Wang D."/>
            <person name="Huang X."/>
            <person name="Wang R."/>
            <person name="Lv J."/>
            <person name="Li Y."/>
            <person name="Zhang Z."/>
            <person name="Liu B."/>
            <person name="Lu W."/>
            <person name="Hui Y."/>
            <person name="Liang J."/>
            <person name="Zhou Z."/>
            <person name="Hou R."/>
            <person name="Li X."/>
            <person name="Liu Y."/>
            <person name="Li H."/>
            <person name="Ning X."/>
            <person name="Lin Y."/>
            <person name="Zhao L."/>
            <person name="Xing Q."/>
            <person name="Dou J."/>
            <person name="Li Y."/>
            <person name="Mao J."/>
            <person name="Guo H."/>
            <person name="Dou H."/>
            <person name="Li T."/>
            <person name="Mu C."/>
            <person name="Jiang W."/>
            <person name="Fu Q."/>
            <person name="Fu X."/>
            <person name="Miao Y."/>
            <person name="Liu J."/>
            <person name="Yu Q."/>
            <person name="Li R."/>
            <person name="Liao H."/>
            <person name="Li X."/>
            <person name="Kong Y."/>
            <person name="Jiang Z."/>
            <person name="Chourrout D."/>
            <person name="Li R."/>
            <person name="Bao Z."/>
        </authorList>
    </citation>
    <scope>NUCLEOTIDE SEQUENCE [LARGE SCALE GENOMIC DNA]</scope>
    <source>
        <strain evidence="3 4">PY_sf001</strain>
    </source>
</reference>
<dbReference type="Pfam" id="PF09825">
    <property type="entry name" value="BPL_N"/>
    <property type="match status" value="1"/>
</dbReference>
<sequence>MQSAVFLILCLPAILCRTLQRHVYVYNGYGSDELHVSRMVDHLRARLHSSYVVDTIGADDVKAGAWANDAALFMMPGGFDLGYNHSLGDEGATEIRKYVNDGGSYLGQGAGSYFACDRIEFDINGLDQVVGDRPLKFYPGVCTGPVYSPYSYHDYSSARAAPINFRFIPSTPGVDVHVESINMRAYYNGGNTFDIPMADENTRCVTLGSFSEKNDDPAIVKCNTYQGLAVLTSVHLEFGASHLNSNDEYLGNVQQELREHESSRLRVFDFLLRNLGLTTRPDAMVSNV</sequence>
<dbReference type="InterPro" id="IPR015834">
    <property type="entry name" value="UCP016642"/>
</dbReference>
<dbReference type="AlphaFoldDB" id="A0A210PGL6"/>
<gene>
    <name evidence="3" type="ORF">KP79_PYT12957</name>
</gene>
<dbReference type="GO" id="GO:0016874">
    <property type="term" value="F:ligase activity"/>
    <property type="evidence" value="ECO:0007669"/>
    <property type="project" value="UniProtKB-KW"/>
</dbReference>